<evidence type="ECO:0000313" key="13">
    <source>
        <dbReference type="Proteomes" id="UP001370490"/>
    </source>
</evidence>
<comment type="function">
    <text evidence="9">Transcription factor that binds specifically to a 5'-AA[AG]G-3' consensus core sequence.</text>
</comment>
<keyword evidence="6 9" id="KW-0804">Transcription</keyword>
<gene>
    <name evidence="12" type="ORF">RJ641_029071</name>
</gene>
<keyword evidence="4 9" id="KW-0805">Transcription regulation</keyword>
<dbReference type="PROSITE" id="PS50884">
    <property type="entry name" value="ZF_DOF_2"/>
    <property type="match status" value="1"/>
</dbReference>
<feature type="compositionally biased region" description="Low complexity" evidence="10">
    <location>
        <begin position="85"/>
        <end position="101"/>
    </location>
</feature>
<dbReference type="InterPro" id="IPR003851">
    <property type="entry name" value="Znf_Dof"/>
</dbReference>
<dbReference type="PANTHER" id="PTHR31992:SF203">
    <property type="entry name" value="DOF ZINC FINGER PROTEIN"/>
    <property type="match status" value="1"/>
</dbReference>
<name>A0AAN8ZMK8_9MAGN</name>
<evidence type="ECO:0000256" key="10">
    <source>
        <dbReference type="SAM" id="MobiDB-lite"/>
    </source>
</evidence>
<keyword evidence="5 8" id="KW-0238">DNA-binding</keyword>
<comment type="caution">
    <text evidence="12">The sequence shown here is derived from an EMBL/GenBank/DDBJ whole genome shotgun (WGS) entry which is preliminary data.</text>
</comment>
<dbReference type="GO" id="GO:0003700">
    <property type="term" value="F:DNA-binding transcription factor activity"/>
    <property type="evidence" value="ECO:0007669"/>
    <property type="project" value="UniProtKB-UniRule"/>
</dbReference>
<feature type="compositionally biased region" description="Basic and acidic residues" evidence="10">
    <location>
        <begin position="1"/>
        <end position="10"/>
    </location>
</feature>
<dbReference type="PROSITE" id="PS01361">
    <property type="entry name" value="ZF_DOF_1"/>
    <property type="match status" value="1"/>
</dbReference>
<evidence type="ECO:0000313" key="12">
    <source>
        <dbReference type="EMBL" id="KAK6939540.1"/>
    </source>
</evidence>
<evidence type="ECO:0000256" key="1">
    <source>
        <dbReference type="ARBA" id="ARBA00022723"/>
    </source>
</evidence>
<keyword evidence="7 8" id="KW-0539">Nucleus</keyword>
<comment type="subcellular location">
    <subcellularLocation>
        <location evidence="8 9">Nucleus</location>
    </subcellularLocation>
</comment>
<dbReference type="GO" id="GO:0003677">
    <property type="term" value="F:DNA binding"/>
    <property type="evidence" value="ECO:0007669"/>
    <property type="project" value="UniProtKB-UniRule"/>
</dbReference>
<protein>
    <recommendedName>
        <fullName evidence="9">Dof zinc finger protein</fullName>
    </recommendedName>
</protein>
<reference evidence="12 13" key="1">
    <citation type="submission" date="2023-12" db="EMBL/GenBank/DDBJ databases">
        <title>A high-quality genome assembly for Dillenia turbinata (Dilleniales).</title>
        <authorList>
            <person name="Chanderbali A."/>
        </authorList>
    </citation>
    <scope>NUCLEOTIDE SEQUENCE [LARGE SCALE GENOMIC DNA]</scope>
    <source>
        <strain evidence="12">LSX21</strain>
        <tissue evidence="12">Leaf</tissue>
    </source>
</reference>
<sequence length="248" mass="25561">MPSNSGERRQPRPTLLGASKPQEPENIPCPRCDSTNTKFCYYNNYNLSQPRHFCKACRRYWTRGGSLRNVPVGGGARKNPKRPRTTNTTSSSSTSSSSSNVVVSHESVQTIPISSFGAKTETVPFKFNDAVSADGLSSFLCNPGSVGFLALGGLGVGVDVGLGLGPGFVDDLGLGFGLGIKPCSGWPNLDEIGGGGDAADDGGGGGGGGSSDCNTWHHINGVEGGGVTDGDYFGWPDLAISTPGKGSK</sequence>
<evidence type="ECO:0000256" key="8">
    <source>
        <dbReference type="PROSITE-ProRule" id="PRU00071"/>
    </source>
</evidence>
<feature type="region of interest" description="Disordered" evidence="10">
    <location>
        <begin position="1"/>
        <end position="27"/>
    </location>
</feature>
<dbReference type="InterPro" id="IPR045174">
    <property type="entry name" value="Dof"/>
</dbReference>
<evidence type="ECO:0000256" key="9">
    <source>
        <dbReference type="RuleBase" id="RU369094"/>
    </source>
</evidence>
<dbReference type="Proteomes" id="UP001370490">
    <property type="component" value="Unassembled WGS sequence"/>
</dbReference>
<feature type="region of interest" description="Disordered" evidence="10">
    <location>
        <begin position="68"/>
        <end position="101"/>
    </location>
</feature>
<dbReference type="Pfam" id="PF02701">
    <property type="entry name" value="Zn_ribbon_Dof"/>
    <property type="match status" value="1"/>
</dbReference>
<evidence type="ECO:0000256" key="4">
    <source>
        <dbReference type="ARBA" id="ARBA00023015"/>
    </source>
</evidence>
<keyword evidence="2 8" id="KW-0863">Zinc-finger</keyword>
<organism evidence="12 13">
    <name type="scientific">Dillenia turbinata</name>
    <dbReference type="NCBI Taxonomy" id="194707"/>
    <lineage>
        <taxon>Eukaryota</taxon>
        <taxon>Viridiplantae</taxon>
        <taxon>Streptophyta</taxon>
        <taxon>Embryophyta</taxon>
        <taxon>Tracheophyta</taxon>
        <taxon>Spermatophyta</taxon>
        <taxon>Magnoliopsida</taxon>
        <taxon>eudicotyledons</taxon>
        <taxon>Gunneridae</taxon>
        <taxon>Pentapetalae</taxon>
        <taxon>Dilleniales</taxon>
        <taxon>Dilleniaceae</taxon>
        <taxon>Dillenia</taxon>
    </lineage>
</organism>
<dbReference type="EMBL" id="JBAMMX010000005">
    <property type="protein sequence ID" value="KAK6939540.1"/>
    <property type="molecule type" value="Genomic_DNA"/>
</dbReference>
<keyword evidence="3 9" id="KW-0862">Zinc</keyword>
<evidence type="ECO:0000259" key="11">
    <source>
        <dbReference type="PROSITE" id="PS50884"/>
    </source>
</evidence>
<dbReference type="PANTHER" id="PTHR31992">
    <property type="entry name" value="DOF ZINC FINGER PROTEIN DOF1.4-RELATED"/>
    <property type="match status" value="1"/>
</dbReference>
<dbReference type="GO" id="GO:0008270">
    <property type="term" value="F:zinc ion binding"/>
    <property type="evidence" value="ECO:0007669"/>
    <property type="project" value="UniProtKB-KW"/>
</dbReference>
<keyword evidence="1 9" id="KW-0479">Metal-binding</keyword>
<keyword evidence="13" id="KW-1185">Reference proteome</keyword>
<dbReference type="GO" id="GO:0005634">
    <property type="term" value="C:nucleus"/>
    <property type="evidence" value="ECO:0007669"/>
    <property type="project" value="UniProtKB-SubCell"/>
</dbReference>
<evidence type="ECO:0000256" key="7">
    <source>
        <dbReference type="ARBA" id="ARBA00023242"/>
    </source>
</evidence>
<feature type="domain" description="Dof-type" evidence="11">
    <location>
        <begin position="27"/>
        <end position="81"/>
    </location>
</feature>
<evidence type="ECO:0000256" key="3">
    <source>
        <dbReference type="ARBA" id="ARBA00022833"/>
    </source>
</evidence>
<accession>A0AAN8ZMK8</accession>
<dbReference type="AlphaFoldDB" id="A0AAN8ZMK8"/>
<evidence type="ECO:0000256" key="5">
    <source>
        <dbReference type="ARBA" id="ARBA00023125"/>
    </source>
</evidence>
<proteinExistence type="predicted"/>
<evidence type="ECO:0000256" key="2">
    <source>
        <dbReference type="ARBA" id="ARBA00022771"/>
    </source>
</evidence>
<evidence type="ECO:0000256" key="6">
    <source>
        <dbReference type="ARBA" id="ARBA00023163"/>
    </source>
</evidence>